<dbReference type="InParanoid" id="H3CH82"/>
<dbReference type="SUPFAM" id="SSF48726">
    <property type="entry name" value="Immunoglobulin"/>
    <property type="match status" value="2"/>
</dbReference>
<reference evidence="15" key="2">
    <citation type="submission" date="2025-08" db="UniProtKB">
        <authorList>
            <consortium name="Ensembl"/>
        </authorList>
    </citation>
    <scope>IDENTIFICATION</scope>
</reference>
<evidence type="ECO:0000256" key="8">
    <source>
        <dbReference type="ARBA" id="ARBA00023170"/>
    </source>
</evidence>
<evidence type="ECO:0000256" key="3">
    <source>
        <dbReference type="ARBA" id="ARBA00022692"/>
    </source>
</evidence>
<accession>H3CH82</accession>
<feature type="region of interest" description="Disordered" evidence="11">
    <location>
        <begin position="266"/>
        <end position="287"/>
    </location>
</feature>
<feature type="domain" description="Ig-like" evidence="14">
    <location>
        <begin position="136"/>
        <end position="227"/>
    </location>
</feature>
<dbReference type="GO" id="GO:0042102">
    <property type="term" value="P:positive regulation of T cell proliferation"/>
    <property type="evidence" value="ECO:0007669"/>
    <property type="project" value="TreeGrafter"/>
</dbReference>
<evidence type="ECO:0000256" key="13">
    <source>
        <dbReference type="SAM" id="SignalP"/>
    </source>
</evidence>
<keyword evidence="4 13" id="KW-0732">Signal</keyword>
<keyword evidence="2" id="KW-1003">Cell membrane</keyword>
<protein>
    <recommendedName>
        <fullName evidence="14">Ig-like domain-containing protein</fullName>
    </recommendedName>
</protein>
<evidence type="ECO:0000259" key="14">
    <source>
        <dbReference type="PROSITE" id="PS50835"/>
    </source>
</evidence>
<dbReference type="InterPro" id="IPR051713">
    <property type="entry name" value="T-cell_Activation_Regulation"/>
</dbReference>
<evidence type="ECO:0000256" key="11">
    <source>
        <dbReference type="SAM" id="MobiDB-lite"/>
    </source>
</evidence>
<dbReference type="InterPro" id="IPR003599">
    <property type="entry name" value="Ig_sub"/>
</dbReference>
<dbReference type="Ensembl" id="ENSTNIT00000007770.1">
    <property type="protein sequence ID" value="ENSTNIP00000007610.1"/>
    <property type="gene ID" value="ENSTNIG00000004945.1"/>
</dbReference>
<dbReference type="Gene3D" id="2.60.40.10">
    <property type="entry name" value="Immunoglobulins"/>
    <property type="match status" value="2"/>
</dbReference>
<evidence type="ECO:0000256" key="9">
    <source>
        <dbReference type="ARBA" id="ARBA00023180"/>
    </source>
</evidence>
<dbReference type="Pfam" id="PF13927">
    <property type="entry name" value="Ig_3"/>
    <property type="match status" value="1"/>
</dbReference>
<dbReference type="HOGENOM" id="CLU_013137_8_1_1"/>
<evidence type="ECO:0000256" key="5">
    <source>
        <dbReference type="ARBA" id="ARBA00022989"/>
    </source>
</evidence>
<keyword evidence="16" id="KW-1185">Reference proteome</keyword>
<sequence length="287" mass="32266">KSEFLLFFFVYIYRLKFSLTVEAEQNWYWSEFGGDVVMGCRFQAGVPPSNLTVTWHWISSTSIREAYRLENGLEHPDTQDPVYRDRATLLREELKDGWAKLKISELRIGDSGTYQCLVRAGIEADYKEIHLTVRAPYKTVTKHLQRVEGGDEALLTCQSEGLPKSSVQWLDGHGRPLNASTTATVTPQQLIRVTSRIQVRFHDDSNYTCSFDGGVSATFVLREQLLAPPPANTKAPLIAVGVVVGAVLVMAVFLWQRRRKGNRHTCARSEVGGVSAAKQRPRVAARR</sequence>
<dbReference type="GO" id="GO:0031295">
    <property type="term" value="P:T cell costimulation"/>
    <property type="evidence" value="ECO:0007669"/>
    <property type="project" value="TreeGrafter"/>
</dbReference>
<organism evidence="15 16">
    <name type="scientific">Tetraodon nigroviridis</name>
    <name type="common">Spotted green pufferfish</name>
    <name type="synonym">Chelonodon nigroviridis</name>
    <dbReference type="NCBI Taxonomy" id="99883"/>
    <lineage>
        <taxon>Eukaryota</taxon>
        <taxon>Metazoa</taxon>
        <taxon>Chordata</taxon>
        <taxon>Craniata</taxon>
        <taxon>Vertebrata</taxon>
        <taxon>Euteleostomi</taxon>
        <taxon>Actinopterygii</taxon>
        <taxon>Neopterygii</taxon>
        <taxon>Teleostei</taxon>
        <taxon>Neoteleostei</taxon>
        <taxon>Acanthomorphata</taxon>
        <taxon>Eupercaria</taxon>
        <taxon>Tetraodontiformes</taxon>
        <taxon>Tetradontoidea</taxon>
        <taxon>Tetraodontidae</taxon>
        <taxon>Tetraodon</taxon>
    </lineage>
</organism>
<feature type="chain" id="PRO_5003580935" description="Ig-like domain-containing protein" evidence="13">
    <location>
        <begin position="24"/>
        <end position="287"/>
    </location>
</feature>
<dbReference type="OMA" id="YCCMISY"/>
<dbReference type="InterPro" id="IPR036179">
    <property type="entry name" value="Ig-like_dom_sf"/>
</dbReference>
<dbReference type="GO" id="GO:0007166">
    <property type="term" value="P:cell surface receptor signaling pathway"/>
    <property type="evidence" value="ECO:0007669"/>
    <property type="project" value="TreeGrafter"/>
</dbReference>
<keyword evidence="5 12" id="KW-1133">Transmembrane helix</keyword>
<dbReference type="GeneTree" id="ENSGT00940000154641"/>
<evidence type="ECO:0000256" key="6">
    <source>
        <dbReference type="ARBA" id="ARBA00023136"/>
    </source>
</evidence>
<dbReference type="GO" id="GO:0042130">
    <property type="term" value="P:negative regulation of T cell proliferation"/>
    <property type="evidence" value="ECO:0007669"/>
    <property type="project" value="TreeGrafter"/>
</dbReference>
<reference evidence="15" key="3">
    <citation type="submission" date="2025-09" db="UniProtKB">
        <authorList>
            <consortium name="Ensembl"/>
        </authorList>
    </citation>
    <scope>IDENTIFICATION</scope>
</reference>
<keyword evidence="8" id="KW-0675">Receptor</keyword>
<feature type="domain" description="Ig-like" evidence="14">
    <location>
        <begin position="33"/>
        <end position="132"/>
    </location>
</feature>
<comment type="subcellular location">
    <subcellularLocation>
        <location evidence="1">Cell membrane</location>
        <topology evidence="1">Single-pass type I membrane protein</topology>
    </subcellularLocation>
</comment>
<evidence type="ECO:0000256" key="1">
    <source>
        <dbReference type="ARBA" id="ARBA00004251"/>
    </source>
</evidence>
<dbReference type="STRING" id="99883.ENSTNIP00000007610"/>
<dbReference type="GO" id="GO:0071222">
    <property type="term" value="P:cellular response to lipopolysaccharide"/>
    <property type="evidence" value="ECO:0007669"/>
    <property type="project" value="TreeGrafter"/>
</dbReference>
<dbReference type="SMART" id="SM00409">
    <property type="entry name" value="IG"/>
    <property type="match status" value="2"/>
</dbReference>
<evidence type="ECO:0000256" key="4">
    <source>
        <dbReference type="ARBA" id="ARBA00022729"/>
    </source>
</evidence>
<dbReference type="InterPro" id="IPR007110">
    <property type="entry name" value="Ig-like_dom"/>
</dbReference>
<feature type="transmembrane region" description="Helical" evidence="12">
    <location>
        <begin position="235"/>
        <end position="255"/>
    </location>
</feature>
<evidence type="ECO:0000313" key="15">
    <source>
        <dbReference type="Ensembl" id="ENSTNIP00000007610.1"/>
    </source>
</evidence>
<reference evidence="16" key="1">
    <citation type="journal article" date="2004" name="Nature">
        <title>Genome duplication in the teleost fish Tetraodon nigroviridis reveals the early vertebrate proto-karyotype.</title>
        <authorList>
            <person name="Jaillon O."/>
            <person name="Aury J.-M."/>
            <person name="Brunet F."/>
            <person name="Petit J.-L."/>
            <person name="Stange-Thomann N."/>
            <person name="Mauceli E."/>
            <person name="Bouneau L."/>
            <person name="Fischer C."/>
            <person name="Ozouf-Costaz C."/>
            <person name="Bernot A."/>
            <person name="Nicaud S."/>
            <person name="Jaffe D."/>
            <person name="Fisher S."/>
            <person name="Lutfalla G."/>
            <person name="Dossat C."/>
            <person name="Segurens B."/>
            <person name="Dasilva C."/>
            <person name="Salanoubat M."/>
            <person name="Levy M."/>
            <person name="Boudet N."/>
            <person name="Castellano S."/>
            <person name="Anthouard V."/>
            <person name="Jubin C."/>
            <person name="Castelli V."/>
            <person name="Katinka M."/>
            <person name="Vacherie B."/>
            <person name="Biemont C."/>
            <person name="Skalli Z."/>
            <person name="Cattolico L."/>
            <person name="Poulain J."/>
            <person name="De Berardinis V."/>
            <person name="Cruaud C."/>
            <person name="Duprat S."/>
            <person name="Brottier P."/>
            <person name="Coutanceau J.-P."/>
            <person name="Gouzy J."/>
            <person name="Parra G."/>
            <person name="Lardier G."/>
            <person name="Chapple C."/>
            <person name="McKernan K.J."/>
            <person name="McEwan P."/>
            <person name="Bosak S."/>
            <person name="Kellis M."/>
            <person name="Volff J.-N."/>
            <person name="Guigo R."/>
            <person name="Zody M.C."/>
            <person name="Mesirov J."/>
            <person name="Lindblad-Toh K."/>
            <person name="Birren B."/>
            <person name="Nusbaum C."/>
            <person name="Kahn D."/>
            <person name="Robinson-Rechavi M."/>
            <person name="Laudet V."/>
            <person name="Schachter V."/>
            <person name="Quetier F."/>
            <person name="Saurin W."/>
            <person name="Scarpelli C."/>
            <person name="Wincker P."/>
            <person name="Lander E.S."/>
            <person name="Weissenbach J."/>
            <person name="Roest Crollius H."/>
        </authorList>
    </citation>
    <scope>NUCLEOTIDE SEQUENCE [LARGE SCALE GENOMIC DNA]</scope>
</reference>
<evidence type="ECO:0000256" key="12">
    <source>
        <dbReference type="SAM" id="Phobius"/>
    </source>
</evidence>
<keyword evidence="3 12" id="KW-0812">Transmembrane</keyword>
<dbReference type="PANTHER" id="PTHR25466:SF3">
    <property type="entry name" value="PROGRAMMED CELL DEATH 1 LIGAND 1"/>
    <property type="match status" value="1"/>
</dbReference>
<evidence type="ECO:0000256" key="10">
    <source>
        <dbReference type="ARBA" id="ARBA00023319"/>
    </source>
</evidence>
<dbReference type="InterPro" id="IPR013783">
    <property type="entry name" value="Ig-like_fold"/>
</dbReference>
<keyword evidence="10" id="KW-0393">Immunoglobulin domain</keyword>
<keyword evidence="9" id="KW-0325">Glycoprotein</keyword>
<proteinExistence type="predicted"/>
<dbReference type="AlphaFoldDB" id="H3CH82"/>
<keyword evidence="7" id="KW-1015">Disulfide bond</keyword>
<feature type="signal peptide" evidence="13">
    <location>
        <begin position="1"/>
        <end position="23"/>
    </location>
</feature>
<name>H3CH82_TETNG</name>
<dbReference type="GO" id="GO:0009897">
    <property type="term" value="C:external side of plasma membrane"/>
    <property type="evidence" value="ECO:0007669"/>
    <property type="project" value="TreeGrafter"/>
</dbReference>
<dbReference type="PANTHER" id="PTHR25466">
    <property type="entry name" value="T-LYMPHOCYTE ACTIVATION ANTIGEN"/>
    <property type="match status" value="1"/>
</dbReference>
<dbReference type="GO" id="GO:0006955">
    <property type="term" value="P:immune response"/>
    <property type="evidence" value="ECO:0007669"/>
    <property type="project" value="TreeGrafter"/>
</dbReference>
<keyword evidence="6 12" id="KW-0472">Membrane</keyword>
<evidence type="ECO:0000256" key="7">
    <source>
        <dbReference type="ARBA" id="ARBA00023157"/>
    </source>
</evidence>
<dbReference type="Proteomes" id="UP000007303">
    <property type="component" value="Unassembled WGS sequence"/>
</dbReference>
<dbReference type="PROSITE" id="PS50835">
    <property type="entry name" value="IG_LIKE"/>
    <property type="match status" value="2"/>
</dbReference>
<evidence type="ECO:0000256" key="2">
    <source>
        <dbReference type="ARBA" id="ARBA00022475"/>
    </source>
</evidence>
<evidence type="ECO:0000313" key="16">
    <source>
        <dbReference type="Proteomes" id="UP000007303"/>
    </source>
</evidence>